<name>A0A4Y9ZWT9_9AGAM</name>
<gene>
    <name evidence="3" type="ORF">EWM64_g5632</name>
</gene>
<dbReference type="InterPro" id="IPR011333">
    <property type="entry name" value="SKP1/BTB/POZ_sf"/>
</dbReference>
<sequence>MASPDQAELLRARREYCSAEALASKTLKVVTADAPFNDPNADIVLRSYDRVDFRTYKMILSMASPVFRDIFTLPQPLPESRAESAVPASAPRESCDSVHDISTTEGELSSTTPTAASPELTIVPVTTLAEDCKTMLFLLTAICPVPTQAPDSYEEMLGVLAAAQKYEMTGALADFRAFTKPTFDTIPHNIALRVFGLACRYKLREEASVAAWRTLGTTMSLESYDSDLKFVTGSALYELMQYRRSCESAVVSVIAGIQNDLKWLVGEANQHRCADLAKRGKRIETLDDDDPPTWWINYWSVVLEGLKSGRVFPTAQSTIDQLSFHDSLRGHGWKLGAMHAASCQMTLSHPFV</sequence>
<feature type="region of interest" description="Disordered" evidence="1">
    <location>
        <begin position="82"/>
        <end position="114"/>
    </location>
</feature>
<dbReference type="PROSITE" id="PS50097">
    <property type="entry name" value="BTB"/>
    <property type="match status" value="1"/>
</dbReference>
<protein>
    <recommendedName>
        <fullName evidence="2">BTB domain-containing protein</fullName>
    </recommendedName>
</protein>
<dbReference type="EMBL" id="SFCI01000692">
    <property type="protein sequence ID" value="TFY78381.1"/>
    <property type="molecule type" value="Genomic_DNA"/>
</dbReference>
<evidence type="ECO:0000313" key="4">
    <source>
        <dbReference type="Proteomes" id="UP000298061"/>
    </source>
</evidence>
<proteinExistence type="predicted"/>
<dbReference type="Gene3D" id="3.30.710.10">
    <property type="entry name" value="Potassium Channel Kv1.1, Chain A"/>
    <property type="match status" value="1"/>
</dbReference>
<keyword evidence="4" id="KW-1185">Reference proteome</keyword>
<dbReference type="AlphaFoldDB" id="A0A4Y9ZWT9"/>
<evidence type="ECO:0000313" key="3">
    <source>
        <dbReference type="EMBL" id="TFY78381.1"/>
    </source>
</evidence>
<organism evidence="3 4">
    <name type="scientific">Hericium alpestre</name>
    <dbReference type="NCBI Taxonomy" id="135208"/>
    <lineage>
        <taxon>Eukaryota</taxon>
        <taxon>Fungi</taxon>
        <taxon>Dikarya</taxon>
        <taxon>Basidiomycota</taxon>
        <taxon>Agaricomycotina</taxon>
        <taxon>Agaricomycetes</taxon>
        <taxon>Russulales</taxon>
        <taxon>Hericiaceae</taxon>
        <taxon>Hericium</taxon>
    </lineage>
</organism>
<feature type="compositionally biased region" description="Polar residues" evidence="1">
    <location>
        <begin position="100"/>
        <end position="114"/>
    </location>
</feature>
<evidence type="ECO:0000256" key="1">
    <source>
        <dbReference type="SAM" id="MobiDB-lite"/>
    </source>
</evidence>
<dbReference type="Proteomes" id="UP000298061">
    <property type="component" value="Unassembled WGS sequence"/>
</dbReference>
<dbReference type="InterPro" id="IPR000210">
    <property type="entry name" value="BTB/POZ_dom"/>
</dbReference>
<accession>A0A4Y9ZWT9</accession>
<comment type="caution">
    <text evidence="3">The sequence shown here is derived from an EMBL/GenBank/DDBJ whole genome shotgun (WGS) entry which is preliminary data.</text>
</comment>
<evidence type="ECO:0000259" key="2">
    <source>
        <dbReference type="PROSITE" id="PS50097"/>
    </source>
</evidence>
<feature type="domain" description="BTB" evidence="2">
    <location>
        <begin position="41"/>
        <end position="72"/>
    </location>
</feature>
<reference evidence="3 4" key="1">
    <citation type="submission" date="2019-02" db="EMBL/GenBank/DDBJ databases">
        <title>Genome sequencing of the rare red list fungi Hericium alpestre (H. flagellum).</title>
        <authorList>
            <person name="Buettner E."/>
            <person name="Kellner H."/>
        </authorList>
    </citation>
    <scope>NUCLEOTIDE SEQUENCE [LARGE SCALE GENOMIC DNA]</scope>
    <source>
        <strain evidence="3 4">DSM 108284</strain>
    </source>
</reference>
<dbReference type="OrthoDB" id="3357985at2759"/>
<dbReference type="STRING" id="135208.A0A4Y9ZWT9"/>